<protein>
    <submittedName>
        <fullName evidence="1">Uncharacterized protein</fullName>
    </submittedName>
</protein>
<dbReference type="OrthoDB" id="1755169at2"/>
<name>A0A0C7R3V7_PARSO</name>
<evidence type="ECO:0000313" key="1">
    <source>
        <dbReference type="EMBL" id="CEQ03923.1"/>
    </source>
</evidence>
<dbReference type="AlphaFoldDB" id="A0A0C7R3V7"/>
<dbReference type="Proteomes" id="UP000049127">
    <property type="component" value="Unassembled WGS sequence"/>
</dbReference>
<dbReference type="RefSeq" id="WP_055333289.1">
    <property type="nucleotide sequence ID" value="NZ_CDNF01000003.1"/>
</dbReference>
<accession>A0A0C7R3V7</accession>
<organism evidence="1 2">
    <name type="scientific">Paraclostridium sordellii</name>
    <name type="common">Clostridium sordellii</name>
    <dbReference type="NCBI Taxonomy" id="1505"/>
    <lineage>
        <taxon>Bacteria</taxon>
        <taxon>Bacillati</taxon>
        <taxon>Bacillota</taxon>
        <taxon>Clostridia</taxon>
        <taxon>Peptostreptococcales</taxon>
        <taxon>Peptostreptococcaceae</taxon>
        <taxon>Paraclostridium</taxon>
    </lineage>
</organism>
<proteinExistence type="predicted"/>
<evidence type="ECO:0000313" key="2">
    <source>
        <dbReference type="Proteomes" id="UP000049127"/>
    </source>
</evidence>
<gene>
    <name evidence="1" type="ORF">R28058_16561</name>
</gene>
<sequence>MNNMIKKEFIIDYFSKYSFFEIDDFKKEEEGEYILKKINECNRFDYNGYTYKYSKFNNVVKGETNKNIKILIDENNDTLVVDGEITRLDLNFKYEKKQLEDHVRVATKVCNKNNELSCLIYIKNEYSKEFLNSLDKIKSNQEKMLENRLQ</sequence>
<dbReference type="EMBL" id="CEKZ01000003">
    <property type="protein sequence ID" value="CEQ03923.1"/>
    <property type="molecule type" value="Genomic_DNA"/>
</dbReference>
<reference evidence="1 2" key="1">
    <citation type="submission" date="2015-01" db="EMBL/GenBank/DDBJ databases">
        <authorList>
            <person name="Aslett A.Martin."/>
            <person name="De Silva Nishadi"/>
        </authorList>
    </citation>
    <scope>NUCLEOTIDE SEQUENCE [LARGE SCALE GENOMIC DNA]</scope>
    <source>
        <strain evidence="1 2">R28058</strain>
    </source>
</reference>